<dbReference type="InterPro" id="IPR013595">
    <property type="entry name" value="Pept_S33_TAP-like_C"/>
</dbReference>
<evidence type="ECO:0000256" key="1">
    <source>
        <dbReference type="ARBA" id="ARBA00010088"/>
    </source>
</evidence>
<dbReference type="InterPro" id="IPR029058">
    <property type="entry name" value="AB_hydrolase_fold"/>
</dbReference>
<dbReference type="PANTHER" id="PTHR43248">
    <property type="entry name" value="2-SUCCINYL-6-HYDROXY-2,4-CYCLOHEXADIENE-1-CARBOXYLATE SYNTHASE"/>
    <property type="match status" value="1"/>
</dbReference>
<protein>
    <recommendedName>
        <fullName evidence="3">Peptidase S33 tripeptidyl aminopeptidase-like C-terminal domain-containing protein</fullName>
    </recommendedName>
</protein>
<dbReference type="EMBL" id="CAJPDR010000141">
    <property type="protein sequence ID" value="CAF9921017.1"/>
    <property type="molecule type" value="Genomic_DNA"/>
</dbReference>
<sequence>MPLEKAARTSLEAPKSSTPQWLQGMFVGIGLLAIGNWAASRYASGWTSNNVLDYVKSSIDGQNTESYGSTLTEPWSKINPSKELDFHDCFGDFQCARLDVPMDWNNTEPGNPRVGLAVIKLPAKVPVTDPRYGGLLWVQTGGPGSSGVDFIIKHGKTYQMIVDSDVDPSIVDIDYHSSPKYYDILGMDARGVNNTTPRYSCFPTTASRDIWTLQSDAQGMIGSSDDAFDYAFERTKALGEGCSRRAASGENVEDKLAYHMNTSPVVADMVEVVERHGQWREKQALASFGRFSKHEATFIKDRNKWIKGEEKLLYWGLSYGTALGVNFATMQPHRIERAVIDGVVDAEDFARGEWLTNLQDTDKILTKFGEYCDRAGPEKCGMYTEGGGQAISKKFEDTVDSLYSNPVGVPAAGSSAPDLITYSDMMWVIRQAFYDPIEFFPNLASLLNDISRRNGTSFAVAKQTSQRVSVPSKECLDAPPYTPECRTPGPETTPAILCTDGGFSAYGMNKADYKAYADELRQQSRWYGDSWAHIRMNCVGYDIKPKWRFPGPFSGRIAKPMLILGNQLDPVTPLRNAHTLASRWPGSVVLTSDSEGHCMISSPNLCMARYIRKYFQTGEMPPEDKVCEVNERPFIGVTKPPEEGEEALLAQLRSSARNFLE</sequence>
<gene>
    <name evidence="4" type="ORF">ALECFALPRED_001692</name>
</gene>
<accession>A0A8H3FE64</accession>
<evidence type="ECO:0000313" key="4">
    <source>
        <dbReference type="EMBL" id="CAF9921017.1"/>
    </source>
</evidence>
<keyword evidence="2" id="KW-0378">Hydrolase</keyword>
<keyword evidence="5" id="KW-1185">Reference proteome</keyword>
<dbReference type="GO" id="GO:0016787">
    <property type="term" value="F:hydrolase activity"/>
    <property type="evidence" value="ECO:0007669"/>
    <property type="project" value="UniProtKB-KW"/>
</dbReference>
<organism evidence="4 5">
    <name type="scientific">Alectoria fallacina</name>
    <dbReference type="NCBI Taxonomy" id="1903189"/>
    <lineage>
        <taxon>Eukaryota</taxon>
        <taxon>Fungi</taxon>
        <taxon>Dikarya</taxon>
        <taxon>Ascomycota</taxon>
        <taxon>Pezizomycotina</taxon>
        <taxon>Lecanoromycetes</taxon>
        <taxon>OSLEUM clade</taxon>
        <taxon>Lecanoromycetidae</taxon>
        <taxon>Lecanorales</taxon>
        <taxon>Lecanorineae</taxon>
        <taxon>Parmeliaceae</taxon>
        <taxon>Alectoria</taxon>
    </lineage>
</organism>
<dbReference type="InterPro" id="IPR051601">
    <property type="entry name" value="Serine_prot/Carboxylest_S33"/>
</dbReference>
<proteinExistence type="inferred from homology"/>
<evidence type="ECO:0000256" key="2">
    <source>
        <dbReference type="ARBA" id="ARBA00022801"/>
    </source>
</evidence>
<dbReference type="Gene3D" id="3.40.50.1820">
    <property type="entry name" value="alpha/beta hydrolase"/>
    <property type="match status" value="1"/>
</dbReference>
<feature type="domain" description="Peptidase S33 tripeptidyl aminopeptidase-like C-terminal" evidence="3">
    <location>
        <begin position="527"/>
        <end position="627"/>
    </location>
</feature>
<evidence type="ECO:0000313" key="5">
    <source>
        <dbReference type="Proteomes" id="UP000664203"/>
    </source>
</evidence>
<comment type="caution">
    <text evidence="4">The sequence shown here is derived from an EMBL/GenBank/DDBJ whole genome shotgun (WGS) entry which is preliminary data.</text>
</comment>
<dbReference type="SUPFAM" id="SSF53474">
    <property type="entry name" value="alpha/beta-Hydrolases"/>
    <property type="match status" value="2"/>
</dbReference>
<comment type="similarity">
    <text evidence="1">Belongs to the peptidase S33 family.</text>
</comment>
<dbReference type="AlphaFoldDB" id="A0A8H3FE64"/>
<reference evidence="4" key="1">
    <citation type="submission" date="2021-03" db="EMBL/GenBank/DDBJ databases">
        <authorList>
            <person name="Tagirdzhanova G."/>
        </authorList>
    </citation>
    <scope>NUCLEOTIDE SEQUENCE</scope>
</reference>
<dbReference type="PANTHER" id="PTHR43248:SF25">
    <property type="entry name" value="AB HYDROLASE-1 DOMAIN-CONTAINING PROTEIN-RELATED"/>
    <property type="match status" value="1"/>
</dbReference>
<dbReference type="OrthoDB" id="425534at2759"/>
<dbReference type="Proteomes" id="UP000664203">
    <property type="component" value="Unassembled WGS sequence"/>
</dbReference>
<name>A0A8H3FE64_9LECA</name>
<dbReference type="Pfam" id="PF08386">
    <property type="entry name" value="Abhydrolase_4"/>
    <property type="match status" value="1"/>
</dbReference>
<evidence type="ECO:0000259" key="3">
    <source>
        <dbReference type="Pfam" id="PF08386"/>
    </source>
</evidence>